<dbReference type="HOGENOM" id="CLU_2666816_0_0_6"/>
<dbReference type="eggNOG" id="COG4227">
    <property type="taxonomic scope" value="Bacteria"/>
</dbReference>
<keyword evidence="2" id="KW-1185">Reference proteome</keyword>
<evidence type="ECO:0000313" key="2">
    <source>
        <dbReference type="Proteomes" id="UP000005275"/>
    </source>
</evidence>
<dbReference type="STRING" id="765910.MARPU_13140"/>
<dbReference type="KEGG" id="mpur:MARPU_13140"/>
<dbReference type="Proteomes" id="UP000005275">
    <property type="component" value="Chromosome"/>
</dbReference>
<accession>W0E415</accession>
<sequence>MPLTKAEAQGVTWAFVRDYPGALELVYKFRESTAELYGPRAAEVPKDMMGGYISKPTEHNGHMYRGQVHVEVNAR</sequence>
<organism evidence="1 2">
    <name type="scientific">Marichromatium purpuratum 984</name>
    <dbReference type="NCBI Taxonomy" id="765910"/>
    <lineage>
        <taxon>Bacteria</taxon>
        <taxon>Pseudomonadati</taxon>
        <taxon>Pseudomonadota</taxon>
        <taxon>Gammaproteobacteria</taxon>
        <taxon>Chromatiales</taxon>
        <taxon>Chromatiaceae</taxon>
        <taxon>Marichromatium</taxon>
    </lineage>
</organism>
<evidence type="ECO:0000313" key="1">
    <source>
        <dbReference type="EMBL" id="AHF05600.1"/>
    </source>
</evidence>
<dbReference type="AlphaFoldDB" id="W0E415"/>
<name>W0E415_MARPU</name>
<proteinExistence type="predicted"/>
<gene>
    <name evidence="1" type="ORF">MARPU_13140</name>
</gene>
<dbReference type="OrthoDB" id="9792687at2"/>
<protein>
    <submittedName>
        <fullName evidence="1">Uncharacterized protein</fullName>
    </submittedName>
</protein>
<dbReference type="EMBL" id="CP007031">
    <property type="protein sequence ID" value="AHF05600.1"/>
    <property type="molecule type" value="Genomic_DNA"/>
</dbReference>
<reference evidence="1 2" key="1">
    <citation type="submission" date="2013-12" db="EMBL/GenBank/DDBJ databases">
        <authorList>
            <consortium name="DOE Joint Genome Institute"/>
            <person name="Bryant D.A."/>
            <person name="Huntemann M."/>
            <person name="Han J."/>
            <person name="Chen A."/>
            <person name="Kyrpides N."/>
            <person name="Mavromatis K."/>
            <person name="Markowitz V."/>
            <person name="Palaniappan K."/>
            <person name="Ivanova N."/>
            <person name="Schaumberg A."/>
            <person name="Pati A."/>
            <person name="Liolios K."/>
            <person name="Nordberg H.P."/>
            <person name="Cantor M.N."/>
            <person name="Hua S.X."/>
            <person name="Woyke T."/>
        </authorList>
    </citation>
    <scope>NUCLEOTIDE SEQUENCE [LARGE SCALE GENOMIC DNA]</scope>
    <source>
        <strain evidence="1 2">984</strain>
    </source>
</reference>